<dbReference type="Gene3D" id="1.10.10.10">
    <property type="entry name" value="Winged helix-like DNA-binding domain superfamily/Winged helix DNA-binding domain"/>
    <property type="match status" value="1"/>
</dbReference>
<dbReference type="InterPro" id="IPR036388">
    <property type="entry name" value="WH-like_DNA-bd_sf"/>
</dbReference>
<protein>
    <recommendedName>
        <fullName evidence="1">Ada2b tri-helical domain-containing protein</fullName>
    </recommendedName>
</protein>
<dbReference type="InParanoid" id="H2YFV0"/>
<dbReference type="Ensembl" id="ENSCSAVT00000004261.1">
    <property type="protein sequence ID" value="ENSCSAVP00000004198.1"/>
    <property type="gene ID" value="ENSCSAVG00000002474.1"/>
</dbReference>
<dbReference type="InterPro" id="IPR056267">
    <property type="entry name" value="Ada2b_C"/>
</dbReference>
<accession>H2YFV0</accession>
<proteinExistence type="predicted"/>
<feature type="domain" description="Ada2b tri-helical" evidence="1">
    <location>
        <begin position="8"/>
        <end position="47"/>
    </location>
</feature>
<reference evidence="2" key="2">
    <citation type="submission" date="2025-08" db="UniProtKB">
        <authorList>
            <consortium name="Ensembl"/>
        </authorList>
    </citation>
    <scope>IDENTIFICATION</scope>
</reference>
<reference evidence="3" key="1">
    <citation type="submission" date="2003-08" db="EMBL/GenBank/DDBJ databases">
        <authorList>
            <person name="Birren B."/>
            <person name="Nusbaum C."/>
            <person name="Abebe A."/>
            <person name="Abouelleil A."/>
            <person name="Adekoya E."/>
            <person name="Ait-zahra M."/>
            <person name="Allen N."/>
            <person name="Allen T."/>
            <person name="An P."/>
            <person name="Anderson M."/>
            <person name="Anderson S."/>
            <person name="Arachchi H."/>
            <person name="Armbruster J."/>
            <person name="Bachantsang P."/>
            <person name="Baldwin J."/>
            <person name="Barry A."/>
            <person name="Bayul T."/>
            <person name="Blitshsteyn B."/>
            <person name="Bloom T."/>
            <person name="Blye J."/>
            <person name="Boguslavskiy L."/>
            <person name="Borowsky M."/>
            <person name="Boukhgalter B."/>
            <person name="Brunache A."/>
            <person name="Butler J."/>
            <person name="Calixte N."/>
            <person name="Calvo S."/>
            <person name="Camarata J."/>
            <person name="Campo K."/>
            <person name="Chang J."/>
            <person name="Cheshatsang Y."/>
            <person name="Citroen M."/>
            <person name="Collymore A."/>
            <person name="Considine T."/>
            <person name="Cook A."/>
            <person name="Cooke P."/>
            <person name="Corum B."/>
            <person name="Cuomo C."/>
            <person name="David R."/>
            <person name="Dawoe T."/>
            <person name="Degray S."/>
            <person name="Dodge S."/>
            <person name="Dooley K."/>
            <person name="Dorje P."/>
            <person name="Dorjee K."/>
            <person name="Dorris L."/>
            <person name="Duffey N."/>
            <person name="Dupes A."/>
            <person name="Elkins T."/>
            <person name="Engels R."/>
            <person name="Erickson J."/>
            <person name="Farina A."/>
            <person name="Faro S."/>
            <person name="Ferreira P."/>
            <person name="Fischer H."/>
            <person name="Fitzgerald M."/>
            <person name="Foley K."/>
            <person name="Gage D."/>
            <person name="Galagan J."/>
            <person name="Gearin G."/>
            <person name="Gnerre S."/>
            <person name="Gnirke A."/>
            <person name="Goyette A."/>
            <person name="Graham J."/>
            <person name="Grandbois E."/>
            <person name="Gyaltsen K."/>
            <person name="Hafez N."/>
            <person name="Hagopian D."/>
            <person name="Hagos B."/>
            <person name="Hall J."/>
            <person name="Hatcher B."/>
            <person name="Heller A."/>
            <person name="Higgins H."/>
            <person name="Honan T."/>
            <person name="Horn A."/>
            <person name="Houde N."/>
            <person name="Hughes L."/>
            <person name="Hulme W."/>
            <person name="Husby E."/>
            <person name="Iliev I."/>
            <person name="Jaffe D."/>
            <person name="Jones C."/>
            <person name="Kamal M."/>
            <person name="Kamat A."/>
            <person name="Kamvysselis M."/>
            <person name="Karlsson E."/>
            <person name="Kells C."/>
            <person name="Kieu A."/>
            <person name="Kisner P."/>
            <person name="Kodira C."/>
            <person name="Kulbokas E."/>
            <person name="Labutti K."/>
            <person name="Lama D."/>
            <person name="Landers T."/>
            <person name="Leger J."/>
            <person name="Levine S."/>
            <person name="Lewis D."/>
            <person name="Lewis T."/>
            <person name="Lindblad-toh K."/>
            <person name="Liu X."/>
            <person name="Lokyitsang T."/>
            <person name="Lokyitsang Y."/>
            <person name="Lucien O."/>
            <person name="Lui A."/>
            <person name="Ma L.J."/>
            <person name="Mabbitt R."/>
            <person name="Macdonald J."/>
            <person name="Maclean C."/>
            <person name="Major J."/>
            <person name="Manning J."/>
            <person name="Marabella R."/>
            <person name="Maru K."/>
            <person name="Matthews C."/>
            <person name="Mauceli E."/>
            <person name="Mccarthy M."/>
            <person name="Mcdonough S."/>
            <person name="Mcghee T."/>
            <person name="Meldrim J."/>
            <person name="Meneus L."/>
            <person name="Mesirov J."/>
            <person name="Mihalev A."/>
            <person name="Mihova T."/>
            <person name="Mikkelsen T."/>
            <person name="Mlenga V."/>
            <person name="Moru K."/>
            <person name="Mozes J."/>
            <person name="Mulrain L."/>
            <person name="Munson G."/>
            <person name="Naylor J."/>
            <person name="Newes C."/>
            <person name="Nguyen C."/>
            <person name="Nguyen N."/>
            <person name="Nguyen T."/>
            <person name="Nicol R."/>
            <person name="Nielsen C."/>
            <person name="Nizzari M."/>
            <person name="Norbu C."/>
            <person name="Norbu N."/>
            <person name="O'donnell P."/>
            <person name="Okoawo O."/>
            <person name="O'leary S."/>
            <person name="Omotosho B."/>
            <person name="O'neill K."/>
            <person name="Osman S."/>
            <person name="Parker S."/>
            <person name="Perrin D."/>
            <person name="Phunkhang P."/>
            <person name="Piqani B."/>
            <person name="Purcell S."/>
            <person name="Rachupka T."/>
            <person name="Ramasamy U."/>
            <person name="Rameau R."/>
            <person name="Ray V."/>
            <person name="Raymond C."/>
            <person name="Retta R."/>
            <person name="Richardson S."/>
            <person name="Rise C."/>
            <person name="Rodriguez J."/>
            <person name="Rogers J."/>
            <person name="Rogov P."/>
            <person name="Rutman M."/>
            <person name="Schupbach R."/>
            <person name="Seaman C."/>
            <person name="Settipalli S."/>
            <person name="Sharpe T."/>
            <person name="Sheridan J."/>
            <person name="Sherpa N."/>
            <person name="Shi J."/>
            <person name="Smirnov S."/>
            <person name="Smith C."/>
            <person name="Sougnez C."/>
            <person name="Spencer B."/>
            <person name="Stalker J."/>
            <person name="Stange-thomann N."/>
            <person name="Stavropoulos S."/>
            <person name="Stetson K."/>
            <person name="Stone C."/>
            <person name="Stone S."/>
            <person name="Stubbs M."/>
            <person name="Talamas J."/>
            <person name="Tchuinga P."/>
            <person name="Tenzing P."/>
            <person name="Tesfaye S."/>
            <person name="Theodore J."/>
            <person name="Thoulutsang Y."/>
            <person name="Topham K."/>
            <person name="Towey S."/>
            <person name="Tsamla T."/>
            <person name="Tsomo N."/>
            <person name="Vallee D."/>
            <person name="Vassiliev H."/>
            <person name="Venkataraman V."/>
            <person name="Vinson J."/>
            <person name="Vo A."/>
            <person name="Wade C."/>
            <person name="Wang S."/>
            <person name="Wangchuk T."/>
            <person name="Wangdi T."/>
            <person name="Whittaker C."/>
            <person name="Wilkinson J."/>
            <person name="Wu Y."/>
            <person name="Wyman D."/>
            <person name="Yadav S."/>
            <person name="Yang S."/>
            <person name="Yang X."/>
            <person name="Yeager S."/>
            <person name="Yee E."/>
            <person name="Young G."/>
            <person name="Zainoun J."/>
            <person name="Zembeck L."/>
            <person name="Zimmer A."/>
            <person name="Zody M."/>
            <person name="Lander E."/>
        </authorList>
    </citation>
    <scope>NUCLEOTIDE SEQUENCE [LARGE SCALE GENOMIC DNA]</scope>
</reference>
<evidence type="ECO:0000313" key="3">
    <source>
        <dbReference type="Proteomes" id="UP000007875"/>
    </source>
</evidence>
<reference evidence="2" key="3">
    <citation type="submission" date="2025-09" db="UniProtKB">
        <authorList>
            <consortium name="Ensembl"/>
        </authorList>
    </citation>
    <scope>IDENTIFICATION</scope>
</reference>
<dbReference type="AlphaFoldDB" id="H2YFV0"/>
<dbReference type="SUPFAM" id="SSF46689">
    <property type="entry name" value="Homeodomain-like"/>
    <property type="match status" value="1"/>
</dbReference>
<keyword evidence="3" id="KW-1185">Reference proteome</keyword>
<evidence type="ECO:0000259" key="1">
    <source>
        <dbReference type="Pfam" id="PF24533"/>
    </source>
</evidence>
<dbReference type="HOGENOM" id="CLU_2891639_0_0_1"/>
<sequence>MSSPGYGLLSCSEKQLCNSLRISPSQYITSKALILKDSAIKQHGLQNKHKLSTYIDKVQRRKI</sequence>
<dbReference type="Proteomes" id="UP000007875">
    <property type="component" value="Unassembled WGS sequence"/>
</dbReference>
<dbReference type="Pfam" id="PF24533">
    <property type="entry name" value="Tri-helical_Ada2b_C"/>
    <property type="match status" value="1"/>
</dbReference>
<evidence type="ECO:0000313" key="2">
    <source>
        <dbReference type="Ensembl" id="ENSCSAVP00000004198.1"/>
    </source>
</evidence>
<organism evidence="2 3">
    <name type="scientific">Ciona savignyi</name>
    <name type="common">Pacific transparent sea squirt</name>
    <dbReference type="NCBI Taxonomy" id="51511"/>
    <lineage>
        <taxon>Eukaryota</taxon>
        <taxon>Metazoa</taxon>
        <taxon>Chordata</taxon>
        <taxon>Tunicata</taxon>
        <taxon>Ascidiacea</taxon>
        <taxon>Phlebobranchia</taxon>
        <taxon>Cionidae</taxon>
        <taxon>Ciona</taxon>
    </lineage>
</organism>
<dbReference type="InterPro" id="IPR009057">
    <property type="entry name" value="Homeodomain-like_sf"/>
</dbReference>
<name>H2YFV0_CIOSA</name>